<proteinExistence type="inferred from homology"/>
<dbReference type="FunFam" id="3.20.20.70:FF:000424">
    <property type="entry name" value="Inosine-5'-monophosphate dehydrogenase 2"/>
    <property type="match status" value="1"/>
</dbReference>
<comment type="caution">
    <text evidence="3">The sequence shown here is derived from an EMBL/GenBank/DDBJ whole genome shotgun (WGS) entry which is preliminary data.</text>
</comment>
<reference evidence="4" key="1">
    <citation type="submission" date="2017-09" db="EMBL/GenBank/DDBJ databases">
        <title>Depth-based differentiation of microbial function through sediment-hosted aquifers and enrichment of novel symbionts in the deep terrestrial subsurface.</title>
        <authorList>
            <person name="Probst A.J."/>
            <person name="Ladd B."/>
            <person name="Jarett J.K."/>
            <person name="Geller-Mcgrath D.E."/>
            <person name="Sieber C.M.K."/>
            <person name="Emerson J.B."/>
            <person name="Anantharaman K."/>
            <person name="Thomas B.C."/>
            <person name="Malmstrom R."/>
            <person name="Stieglmeier M."/>
            <person name="Klingl A."/>
            <person name="Woyke T."/>
            <person name="Ryan C.M."/>
            <person name="Banfield J.F."/>
        </authorList>
    </citation>
    <scope>NUCLEOTIDE SEQUENCE [LARGE SCALE GENOMIC DNA]</scope>
</reference>
<dbReference type="InterPro" id="IPR001093">
    <property type="entry name" value="IMP_DH_GMPRt"/>
</dbReference>
<comment type="similarity">
    <text evidence="1">Belongs to the IMPDH/GMPR family.</text>
</comment>
<dbReference type="SMART" id="SM01240">
    <property type="entry name" value="IMPDH"/>
    <property type="match status" value="1"/>
</dbReference>
<dbReference type="CDD" id="cd00381">
    <property type="entry name" value="IMPDH"/>
    <property type="match status" value="1"/>
</dbReference>
<dbReference type="Proteomes" id="UP000230184">
    <property type="component" value="Unassembled WGS sequence"/>
</dbReference>
<dbReference type="GO" id="GO:0006183">
    <property type="term" value="P:GTP biosynthetic process"/>
    <property type="evidence" value="ECO:0007669"/>
    <property type="project" value="TreeGrafter"/>
</dbReference>
<feature type="domain" description="IMP dehydrogenase/GMP reductase" evidence="2">
    <location>
        <begin position="8"/>
        <end position="346"/>
    </location>
</feature>
<dbReference type="Pfam" id="PF00478">
    <property type="entry name" value="IMPDH"/>
    <property type="match status" value="1"/>
</dbReference>
<dbReference type="Gene3D" id="3.20.20.70">
    <property type="entry name" value="Aldolase class I"/>
    <property type="match status" value="2"/>
</dbReference>
<dbReference type="EMBL" id="PEWY01000131">
    <property type="protein sequence ID" value="PIU36693.1"/>
    <property type="molecule type" value="Genomic_DNA"/>
</dbReference>
<evidence type="ECO:0000256" key="1">
    <source>
        <dbReference type="ARBA" id="ARBA00005502"/>
    </source>
</evidence>
<dbReference type="GO" id="GO:0003938">
    <property type="term" value="F:IMP dehydrogenase activity"/>
    <property type="evidence" value="ECO:0007669"/>
    <property type="project" value="InterPro"/>
</dbReference>
<evidence type="ECO:0000313" key="4">
    <source>
        <dbReference type="Proteomes" id="UP000230184"/>
    </source>
</evidence>
<evidence type="ECO:0000313" key="3">
    <source>
        <dbReference type="EMBL" id="PIU36693.1"/>
    </source>
</evidence>
<dbReference type="SUPFAM" id="SSF51412">
    <property type="entry name" value="Inosine monophosphate dehydrogenase (IMPDH)"/>
    <property type="match status" value="1"/>
</dbReference>
<sequence length="351" mass="37775">MNIRKSIGLTFDDVLLVPQKTDLVSRSEVDLTTQLTKKIKLKAPVISANMDTVTETKMAIALAREGGIGIIHRFLTIEKEAEMVVEVKKQKLLVGAAVGIRGDYLERAEALVKAGIDVIVIDIAHGHSIFLIKVLKDLKKKFPKIDVIAGNVATPEATEELIKNGASAVKVGIGPGALCITRIVAGAGVPQLTAISECSAVAKKYGVPIIADGGIRNSGDMVKALAAGASTVMIGTLFAGCDESPALTFFKNNRKFKLTRGMASLMANQDRQKNDTTVKRDLKEYAAEGVEAVVPYRGKVNEFINQLLGGVRSGFSYCGARNIIETWEKAEFIQITQSSLIESKPHDVEQI</sequence>
<dbReference type="InterPro" id="IPR005990">
    <property type="entry name" value="IMP_DH"/>
</dbReference>
<name>A0A2M6YT87_9BACT</name>
<dbReference type="InterPro" id="IPR013785">
    <property type="entry name" value="Aldolase_TIM"/>
</dbReference>
<organism evidence="3 4">
    <name type="scientific">Candidatus Roizmanbacteria bacterium CG07_land_8_20_14_0_80_34_15</name>
    <dbReference type="NCBI Taxonomy" id="1974849"/>
    <lineage>
        <taxon>Bacteria</taxon>
        <taxon>Candidatus Roizmaniibacteriota</taxon>
    </lineage>
</organism>
<protein>
    <submittedName>
        <fullName evidence="3">Guanosine monophosphate reductase</fullName>
    </submittedName>
</protein>
<dbReference type="PANTHER" id="PTHR11911:SF111">
    <property type="entry name" value="INOSINE-5'-MONOPHOSPHATE DEHYDROGENASE"/>
    <property type="match status" value="1"/>
</dbReference>
<accession>A0A2M6YT87</accession>
<dbReference type="AlphaFoldDB" id="A0A2M6YT87"/>
<gene>
    <name evidence="3" type="ORF">COT02_04705</name>
</gene>
<evidence type="ECO:0000259" key="2">
    <source>
        <dbReference type="Pfam" id="PF00478"/>
    </source>
</evidence>
<dbReference type="PANTHER" id="PTHR11911">
    <property type="entry name" value="INOSINE-5-MONOPHOSPHATE DEHYDROGENASE RELATED"/>
    <property type="match status" value="1"/>
</dbReference>